<dbReference type="PANTHER" id="PTHR44360">
    <property type="entry name" value="DNAJ HOMOLOG SUBFAMILY B MEMBER 9"/>
    <property type="match status" value="1"/>
</dbReference>
<dbReference type="EMBL" id="UINC01049414">
    <property type="protein sequence ID" value="SVB61164.1"/>
    <property type="molecule type" value="Genomic_DNA"/>
</dbReference>
<dbReference type="GO" id="GO:0051787">
    <property type="term" value="F:misfolded protein binding"/>
    <property type="evidence" value="ECO:0007669"/>
    <property type="project" value="TreeGrafter"/>
</dbReference>
<dbReference type="Gene3D" id="1.10.287.110">
    <property type="entry name" value="DnaJ domain"/>
    <property type="match status" value="1"/>
</dbReference>
<keyword evidence="1" id="KW-0143">Chaperone</keyword>
<feature type="domain" description="J" evidence="2">
    <location>
        <begin position="7"/>
        <end position="62"/>
    </location>
</feature>
<dbReference type="GO" id="GO:0036503">
    <property type="term" value="P:ERAD pathway"/>
    <property type="evidence" value="ECO:0007669"/>
    <property type="project" value="TreeGrafter"/>
</dbReference>
<proteinExistence type="predicted"/>
<accession>A0A382FFS1</accession>
<dbReference type="PRINTS" id="PR00625">
    <property type="entry name" value="JDOMAIN"/>
</dbReference>
<dbReference type="SMART" id="SM00271">
    <property type="entry name" value="DnaJ"/>
    <property type="match status" value="1"/>
</dbReference>
<evidence type="ECO:0000256" key="1">
    <source>
        <dbReference type="ARBA" id="ARBA00023186"/>
    </source>
</evidence>
<dbReference type="PROSITE" id="PS50076">
    <property type="entry name" value="DNAJ_2"/>
    <property type="match status" value="1"/>
</dbReference>
<reference evidence="3" key="1">
    <citation type="submission" date="2018-05" db="EMBL/GenBank/DDBJ databases">
        <authorList>
            <person name="Lanie J.A."/>
            <person name="Ng W.-L."/>
            <person name="Kazmierczak K.M."/>
            <person name="Andrzejewski T.M."/>
            <person name="Davidsen T.M."/>
            <person name="Wayne K.J."/>
            <person name="Tettelin H."/>
            <person name="Glass J.I."/>
            <person name="Rusch D."/>
            <person name="Podicherti R."/>
            <person name="Tsui H.-C.T."/>
            <person name="Winkler M.E."/>
        </authorList>
    </citation>
    <scope>NUCLEOTIDE SEQUENCE</scope>
</reference>
<gene>
    <name evidence="3" type="ORF">METZ01_LOCUS214018</name>
</gene>
<dbReference type="CDD" id="cd06257">
    <property type="entry name" value="DnaJ"/>
    <property type="match status" value="1"/>
</dbReference>
<dbReference type="InterPro" id="IPR036869">
    <property type="entry name" value="J_dom_sf"/>
</dbReference>
<dbReference type="SUPFAM" id="SSF46565">
    <property type="entry name" value="Chaperone J-domain"/>
    <property type="match status" value="1"/>
</dbReference>
<dbReference type="GO" id="GO:0051087">
    <property type="term" value="F:protein-folding chaperone binding"/>
    <property type="evidence" value="ECO:0007669"/>
    <property type="project" value="TreeGrafter"/>
</dbReference>
<dbReference type="Pfam" id="PF00226">
    <property type="entry name" value="DnaJ"/>
    <property type="match status" value="1"/>
</dbReference>
<evidence type="ECO:0000313" key="3">
    <source>
        <dbReference type="EMBL" id="SVB61164.1"/>
    </source>
</evidence>
<evidence type="ECO:0000259" key="2">
    <source>
        <dbReference type="PROSITE" id="PS50076"/>
    </source>
</evidence>
<dbReference type="AlphaFoldDB" id="A0A382FFS1"/>
<protein>
    <recommendedName>
        <fullName evidence="2">J domain-containing protein</fullName>
    </recommendedName>
</protein>
<dbReference type="PANTHER" id="PTHR44360:SF1">
    <property type="entry name" value="DNAJ HOMOLOG SUBFAMILY B MEMBER 9"/>
    <property type="match status" value="1"/>
</dbReference>
<organism evidence="3">
    <name type="scientific">marine metagenome</name>
    <dbReference type="NCBI Taxonomy" id="408172"/>
    <lineage>
        <taxon>unclassified sequences</taxon>
        <taxon>metagenomes</taxon>
        <taxon>ecological metagenomes</taxon>
    </lineage>
</organism>
<dbReference type="InterPro" id="IPR001623">
    <property type="entry name" value="DnaJ_domain"/>
</dbReference>
<dbReference type="GO" id="GO:0005783">
    <property type="term" value="C:endoplasmic reticulum"/>
    <property type="evidence" value="ECO:0007669"/>
    <property type="project" value="TreeGrafter"/>
</dbReference>
<sequence>MTTQKRDYYEILGVSRNASDDDLKKAFRKLAFEFHPDRNKDKDAEEKFKEINEAYQVLSDQD</sequence>
<dbReference type="InterPro" id="IPR051948">
    <property type="entry name" value="Hsp70_co-chaperone_J-domain"/>
</dbReference>
<name>A0A382FFS1_9ZZZZ</name>
<feature type="non-terminal residue" evidence="3">
    <location>
        <position position="62"/>
    </location>
</feature>